<protein>
    <submittedName>
        <fullName evidence="2">Uncharacterized protein</fullName>
    </submittedName>
</protein>
<gene>
    <name evidence="2" type="ORF">BJX63DRAFT_185077</name>
</gene>
<evidence type="ECO:0000256" key="1">
    <source>
        <dbReference type="SAM" id="MobiDB-lite"/>
    </source>
</evidence>
<accession>A0ABR4HI08</accession>
<evidence type="ECO:0000313" key="3">
    <source>
        <dbReference type="Proteomes" id="UP001610334"/>
    </source>
</evidence>
<name>A0ABR4HI08_9EURO</name>
<dbReference type="Proteomes" id="UP001610334">
    <property type="component" value="Unassembled WGS sequence"/>
</dbReference>
<organism evidence="2 3">
    <name type="scientific">Aspergillus granulosus</name>
    <dbReference type="NCBI Taxonomy" id="176169"/>
    <lineage>
        <taxon>Eukaryota</taxon>
        <taxon>Fungi</taxon>
        <taxon>Dikarya</taxon>
        <taxon>Ascomycota</taxon>
        <taxon>Pezizomycotina</taxon>
        <taxon>Eurotiomycetes</taxon>
        <taxon>Eurotiomycetidae</taxon>
        <taxon>Eurotiales</taxon>
        <taxon>Aspergillaceae</taxon>
        <taxon>Aspergillus</taxon>
        <taxon>Aspergillus subgen. Nidulantes</taxon>
    </lineage>
</organism>
<dbReference type="EMBL" id="JBFXLT010000030">
    <property type="protein sequence ID" value="KAL2814965.1"/>
    <property type="molecule type" value="Genomic_DNA"/>
</dbReference>
<sequence length="110" mass="11767">MVHQAAPAPSALDIARFSNSATCPPYTSSQSLVANNPLPPDPSLHIESHRIASPNPSSRSKVVTILPRTTFLAVCIASTKRIPFNGEVRVQPAPDHELIKQGSHGQARVL</sequence>
<keyword evidence="3" id="KW-1185">Reference proteome</keyword>
<evidence type="ECO:0000313" key="2">
    <source>
        <dbReference type="EMBL" id="KAL2814965.1"/>
    </source>
</evidence>
<feature type="region of interest" description="Disordered" evidence="1">
    <location>
        <begin position="25"/>
        <end position="59"/>
    </location>
</feature>
<comment type="caution">
    <text evidence="2">The sequence shown here is derived from an EMBL/GenBank/DDBJ whole genome shotgun (WGS) entry which is preliminary data.</text>
</comment>
<reference evidence="2 3" key="1">
    <citation type="submission" date="2024-07" db="EMBL/GenBank/DDBJ databases">
        <title>Section-level genome sequencing and comparative genomics of Aspergillus sections Usti and Cavernicolus.</title>
        <authorList>
            <consortium name="Lawrence Berkeley National Laboratory"/>
            <person name="Nybo J.L."/>
            <person name="Vesth T.C."/>
            <person name="Theobald S."/>
            <person name="Frisvad J.C."/>
            <person name="Larsen T.O."/>
            <person name="Kjaerboelling I."/>
            <person name="Rothschild-Mancinelli K."/>
            <person name="Lyhne E.K."/>
            <person name="Kogle M.E."/>
            <person name="Barry K."/>
            <person name="Clum A."/>
            <person name="Na H."/>
            <person name="Ledsgaard L."/>
            <person name="Lin J."/>
            <person name="Lipzen A."/>
            <person name="Kuo A."/>
            <person name="Riley R."/>
            <person name="Mondo S."/>
            <person name="Labutti K."/>
            <person name="Haridas S."/>
            <person name="Pangalinan J."/>
            <person name="Salamov A.A."/>
            <person name="Simmons B.A."/>
            <person name="Magnuson J.K."/>
            <person name="Chen J."/>
            <person name="Drula E."/>
            <person name="Henrissat B."/>
            <person name="Wiebenga A."/>
            <person name="Lubbers R.J."/>
            <person name="Gomes A.C."/>
            <person name="Makela M.R."/>
            <person name="Stajich J."/>
            <person name="Grigoriev I.V."/>
            <person name="Mortensen U.H."/>
            <person name="De Vries R.P."/>
            <person name="Baker S.E."/>
            <person name="Andersen M.R."/>
        </authorList>
    </citation>
    <scope>NUCLEOTIDE SEQUENCE [LARGE SCALE GENOMIC DNA]</scope>
    <source>
        <strain evidence="2 3">CBS 588.65</strain>
    </source>
</reference>
<proteinExistence type="predicted"/>
<feature type="compositionally biased region" description="Polar residues" evidence="1">
    <location>
        <begin position="25"/>
        <end position="34"/>
    </location>
</feature>